<dbReference type="CDD" id="cd08916">
    <property type="entry name" value="TrHb3_P"/>
    <property type="match status" value="1"/>
</dbReference>
<dbReference type="SUPFAM" id="SSF46458">
    <property type="entry name" value="Globin-like"/>
    <property type="match status" value="1"/>
</dbReference>
<dbReference type="InterPro" id="IPR009050">
    <property type="entry name" value="Globin-like_sf"/>
</dbReference>
<keyword evidence="1" id="KW-0813">Transport</keyword>
<dbReference type="Gene3D" id="1.10.490.10">
    <property type="entry name" value="Globins"/>
    <property type="match status" value="1"/>
</dbReference>
<dbReference type="GO" id="GO:0020037">
    <property type="term" value="F:heme binding"/>
    <property type="evidence" value="ECO:0007669"/>
    <property type="project" value="InterPro"/>
</dbReference>
<dbReference type="STRING" id="1349421.OI18_00535"/>
<evidence type="ECO:0008006" key="7">
    <source>
        <dbReference type="Google" id="ProtNLM"/>
    </source>
</evidence>
<comment type="caution">
    <text evidence="5">The sequence shown here is derived from an EMBL/GenBank/DDBJ whole genome shotgun (WGS) entry which is preliminary data.</text>
</comment>
<gene>
    <name evidence="5" type="ORF">OI18_00535</name>
</gene>
<evidence type="ECO:0000256" key="1">
    <source>
        <dbReference type="ARBA" id="ARBA00022448"/>
    </source>
</evidence>
<evidence type="ECO:0000256" key="2">
    <source>
        <dbReference type="ARBA" id="ARBA00022617"/>
    </source>
</evidence>
<dbReference type="OrthoDB" id="25954at2"/>
<dbReference type="InterPro" id="IPR001486">
    <property type="entry name" value="Hemoglobin_trunc"/>
</dbReference>
<evidence type="ECO:0000313" key="6">
    <source>
        <dbReference type="Proteomes" id="UP000031408"/>
    </source>
</evidence>
<evidence type="ECO:0000256" key="4">
    <source>
        <dbReference type="ARBA" id="ARBA00023004"/>
    </source>
</evidence>
<accession>A0A0C1L9S7</accession>
<name>A0A0C1L9S7_9BACT</name>
<organism evidence="5 6">
    <name type="scientific">Flavihumibacter solisilvae</name>
    <dbReference type="NCBI Taxonomy" id="1349421"/>
    <lineage>
        <taxon>Bacteria</taxon>
        <taxon>Pseudomonadati</taxon>
        <taxon>Bacteroidota</taxon>
        <taxon>Chitinophagia</taxon>
        <taxon>Chitinophagales</taxon>
        <taxon>Chitinophagaceae</taxon>
        <taxon>Flavihumibacter</taxon>
    </lineage>
</organism>
<evidence type="ECO:0000313" key="5">
    <source>
        <dbReference type="EMBL" id="KIC96286.1"/>
    </source>
</evidence>
<evidence type="ECO:0000256" key="3">
    <source>
        <dbReference type="ARBA" id="ARBA00022723"/>
    </source>
</evidence>
<dbReference type="EMBL" id="JSVC01000001">
    <property type="protein sequence ID" value="KIC96286.1"/>
    <property type="molecule type" value="Genomic_DNA"/>
</dbReference>
<keyword evidence="4" id="KW-0408">Iron</keyword>
<dbReference type="RefSeq" id="WP_039136093.1">
    <property type="nucleotide sequence ID" value="NZ_JSVC01000001.1"/>
</dbReference>
<dbReference type="GO" id="GO:0046872">
    <property type="term" value="F:metal ion binding"/>
    <property type="evidence" value="ECO:0007669"/>
    <property type="project" value="UniProtKB-KW"/>
</dbReference>
<keyword evidence="2" id="KW-0349">Heme</keyword>
<keyword evidence="6" id="KW-1185">Reference proteome</keyword>
<dbReference type="AlphaFoldDB" id="A0A0C1L9S7"/>
<dbReference type="GO" id="GO:0019825">
    <property type="term" value="F:oxygen binding"/>
    <property type="evidence" value="ECO:0007669"/>
    <property type="project" value="InterPro"/>
</dbReference>
<reference evidence="5 6" key="1">
    <citation type="submission" date="2014-11" db="EMBL/GenBank/DDBJ databases">
        <title>Genome sequence of Flavihumibacter solisilvae 3-3.</title>
        <authorList>
            <person name="Zhou G."/>
            <person name="Li M."/>
            <person name="Wang G."/>
        </authorList>
    </citation>
    <scope>NUCLEOTIDE SEQUENCE [LARGE SCALE GENOMIC DNA]</scope>
    <source>
        <strain evidence="5 6">3-3</strain>
    </source>
</reference>
<dbReference type="Pfam" id="PF01152">
    <property type="entry name" value="Bac_globin"/>
    <property type="match status" value="1"/>
</dbReference>
<sequence length="127" mass="15274">MDIRNYGDVTMMVNEFYRRVKVDELLGPVFMEKIPGDWEPHLQTLRKFWYTVLFGEPGYMGNPFMKHTSLPIDKDHFDRWIQLFYHTIDDLFSGERAEDAKFRAGRMSLLFQSKLKDMRENKMKPLM</sequence>
<proteinExistence type="predicted"/>
<protein>
    <recommendedName>
        <fullName evidence="7">Globin</fullName>
    </recommendedName>
</protein>
<dbReference type="InterPro" id="IPR012292">
    <property type="entry name" value="Globin/Proto"/>
</dbReference>
<keyword evidence="3" id="KW-0479">Metal-binding</keyword>
<dbReference type="Proteomes" id="UP000031408">
    <property type="component" value="Unassembled WGS sequence"/>
</dbReference>